<feature type="region of interest" description="Disordered" evidence="1">
    <location>
        <begin position="506"/>
        <end position="630"/>
    </location>
</feature>
<organism evidence="3 4">
    <name type="scientific">Zhihengliuella halotolerans</name>
    <dbReference type="NCBI Taxonomy" id="370736"/>
    <lineage>
        <taxon>Bacteria</taxon>
        <taxon>Bacillati</taxon>
        <taxon>Actinomycetota</taxon>
        <taxon>Actinomycetes</taxon>
        <taxon>Micrococcales</taxon>
        <taxon>Micrococcaceae</taxon>
        <taxon>Zhihengliuella</taxon>
    </lineage>
</organism>
<evidence type="ECO:0000313" key="3">
    <source>
        <dbReference type="EMBL" id="RZU61899.1"/>
    </source>
</evidence>
<dbReference type="InterPro" id="IPR003870">
    <property type="entry name" value="DUF222"/>
</dbReference>
<dbReference type="OrthoDB" id="5177627at2"/>
<dbReference type="SMART" id="SM00507">
    <property type="entry name" value="HNHc"/>
    <property type="match status" value="1"/>
</dbReference>
<evidence type="ECO:0000256" key="1">
    <source>
        <dbReference type="SAM" id="MobiDB-lite"/>
    </source>
</evidence>
<dbReference type="RefSeq" id="WP_130450372.1">
    <property type="nucleotide sequence ID" value="NZ_SHLA01000001.1"/>
</dbReference>
<dbReference type="Gene3D" id="1.10.30.50">
    <property type="match status" value="1"/>
</dbReference>
<proteinExistence type="predicted"/>
<evidence type="ECO:0000313" key="4">
    <source>
        <dbReference type="Proteomes" id="UP000292685"/>
    </source>
</evidence>
<feature type="region of interest" description="Disordered" evidence="1">
    <location>
        <begin position="182"/>
        <end position="222"/>
    </location>
</feature>
<keyword evidence="4" id="KW-1185">Reference proteome</keyword>
<dbReference type="Pfam" id="PF02720">
    <property type="entry name" value="DUF222"/>
    <property type="match status" value="1"/>
</dbReference>
<feature type="domain" description="HNH nuclease" evidence="2">
    <location>
        <begin position="420"/>
        <end position="472"/>
    </location>
</feature>
<feature type="compositionally biased region" description="Low complexity" evidence="1">
    <location>
        <begin position="182"/>
        <end position="197"/>
    </location>
</feature>
<dbReference type="CDD" id="cd00085">
    <property type="entry name" value="HNHc"/>
    <property type="match status" value="1"/>
</dbReference>
<feature type="compositionally biased region" description="Gly residues" evidence="1">
    <location>
        <begin position="209"/>
        <end position="221"/>
    </location>
</feature>
<evidence type="ECO:0000259" key="2">
    <source>
        <dbReference type="SMART" id="SM00507"/>
    </source>
</evidence>
<sequence>MAITHPFESSASPAGATDRLRAAAALLAGLGDEVGSSTDEDLLEQTRATEELGRLVDALRVRNAGEVEARSSKDYGADRLSSRRGCRTGIELLERLTGAPAPVLRRRAVLDSRTRASASLTGQPLPAEFPAVGEALRAGALGVEAAELVTGMLHRVGPRADAADAAAAEVALVDAVTGVAAGNGADDGTADAAAEETGTGGADDPADGAGTGSGDNSGRGPGVTFAEVRVQAQVWEAFLNQDGPGPDAQQACRSRSLTLGPARDGLVPVRGQLLPEIAAQLTRLLDAYLNPAVHTIDTTEATATASGSGEHNGEAGAVEATDERTPAQRRHDVLAAILGAAARSEQSPALGGDAAMLLVHVEAADLVDPAGVATVDGIDVPVPVGVAHQAACAGAVQKVVFDSTGRVVGLGSKERAFTKHQRKAITARDGGCVIPGCTIPASWCEVHHVLPWAQDGPTHTDNGCLLCFWHHRHLEESGWQIQMRSGVPWVRAPGWDDPSGVFRPAPSVLTRRSRHRRPGLAGAAGGGIRPGPDSDADQSAVPGLTPNGSAGVCPGTAAGEEAGGRPWERAVGSRRGAGGIESEEEFAARWDATAAPAPGESEEERRAGWSARNDPPPWDDDEDPRTADED</sequence>
<feature type="region of interest" description="Disordered" evidence="1">
    <location>
        <begin position="301"/>
        <end position="326"/>
    </location>
</feature>
<gene>
    <name evidence="3" type="ORF">EV380_1481</name>
</gene>
<dbReference type="Proteomes" id="UP000292685">
    <property type="component" value="Unassembled WGS sequence"/>
</dbReference>
<accession>A0A4Q8AEA7</accession>
<comment type="caution">
    <text evidence="3">The sequence shown here is derived from an EMBL/GenBank/DDBJ whole genome shotgun (WGS) entry which is preliminary data.</text>
</comment>
<dbReference type="AlphaFoldDB" id="A0A4Q8AEA7"/>
<reference evidence="3 4" key="1">
    <citation type="submission" date="2019-02" db="EMBL/GenBank/DDBJ databases">
        <title>Sequencing the genomes of 1000 actinobacteria strains.</title>
        <authorList>
            <person name="Klenk H.-P."/>
        </authorList>
    </citation>
    <scope>NUCLEOTIDE SEQUENCE [LARGE SCALE GENOMIC DNA]</scope>
    <source>
        <strain evidence="3 4">DSM 17364</strain>
    </source>
</reference>
<protein>
    <submittedName>
        <fullName evidence="3">Uncharacterized protein DUF222</fullName>
    </submittedName>
</protein>
<dbReference type="EMBL" id="SHLA01000001">
    <property type="protein sequence ID" value="RZU61899.1"/>
    <property type="molecule type" value="Genomic_DNA"/>
</dbReference>
<name>A0A4Q8AEA7_9MICC</name>
<dbReference type="InterPro" id="IPR003615">
    <property type="entry name" value="HNH_nuc"/>
</dbReference>